<dbReference type="GO" id="GO:0006955">
    <property type="term" value="P:immune response"/>
    <property type="evidence" value="ECO:0007669"/>
    <property type="project" value="TreeGrafter"/>
</dbReference>
<protein>
    <recommendedName>
        <fullName evidence="5">Ig-like domain-containing protein</fullName>
    </recommendedName>
</protein>
<dbReference type="CDD" id="cd07698">
    <property type="entry name" value="IgC1_MHC_I_alpha3"/>
    <property type="match status" value="1"/>
</dbReference>
<accession>A0AAN8MCG0</accession>
<dbReference type="PROSITE" id="PS50835">
    <property type="entry name" value="IG_LIKE"/>
    <property type="match status" value="1"/>
</dbReference>
<evidence type="ECO:0000313" key="6">
    <source>
        <dbReference type="EMBL" id="KAK6323723.1"/>
    </source>
</evidence>
<dbReference type="Gene3D" id="2.60.40.10">
    <property type="entry name" value="Immunoglobulins"/>
    <property type="match status" value="1"/>
</dbReference>
<organism evidence="6 7">
    <name type="scientific">Coregonus suidteri</name>
    <dbReference type="NCBI Taxonomy" id="861788"/>
    <lineage>
        <taxon>Eukaryota</taxon>
        <taxon>Metazoa</taxon>
        <taxon>Chordata</taxon>
        <taxon>Craniata</taxon>
        <taxon>Vertebrata</taxon>
        <taxon>Euteleostomi</taxon>
        <taxon>Actinopterygii</taxon>
        <taxon>Neopterygii</taxon>
        <taxon>Teleostei</taxon>
        <taxon>Protacanthopterygii</taxon>
        <taxon>Salmoniformes</taxon>
        <taxon>Salmonidae</taxon>
        <taxon>Coregoninae</taxon>
        <taxon>Coregonus</taxon>
    </lineage>
</organism>
<dbReference type="AlphaFoldDB" id="A0AAN8MCG0"/>
<dbReference type="SMART" id="SM00407">
    <property type="entry name" value="IGc1"/>
    <property type="match status" value="1"/>
</dbReference>
<dbReference type="EMBL" id="JAGTTL010000004">
    <property type="protein sequence ID" value="KAK6323723.1"/>
    <property type="molecule type" value="Genomic_DNA"/>
</dbReference>
<dbReference type="Gene3D" id="3.30.500.10">
    <property type="entry name" value="MHC class I-like antigen recognition-like"/>
    <property type="match status" value="2"/>
</dbReference>
<dbReference type="InterPro" id="IPR011161">
    <property type="entry name" value="MHC_I-like_Ag-recog"/>
</dbReference>
<keyword evidence="1" id="KW-0325">Glycoprotein</keyword>
<comment type="similarity">
    <text evidence="3">Belongs to the MHC class I family.</text>
</comment>
<dbReference type="InterPro" id="IPR003006">
    <property type="entry name" value="Ig/MHC_CS"/>
</dbReference>
<gene>
    <name evidence="6" type="ORF">J4Q44_G00060620</name>
</gene>
<keyword evidence="2" id="KW-0393">Immunoglobulin domain</keyword>
<keyword evidence="7" id="KW-1185">Reference proteome</keyword>
<evidence type="ECO:0000256" key="2">
    <source>
        <dbReference type="ARBA" id="ARBA00023319"/>
    </source>
</evidence>
<feature type="domain" description="Ig-like" evidence="5">
    <location>
        <begin position="168"/>
        <end position="251"/>
    </location>
</feature>
<reference evidence="6 7" key="1">
    <citation type="submission" date="2021-04" db="EMBL/GenBank/DDBJ databases">
        <authorList>
            <person name="De Guttry C."/>
            <person name="Zahm M."/>
            <person name="Klopp C."/>
            <person name="Cabau C."/>
            <person name="Louis A."/>
            <person name="Berthelot C."/>
            <person name="Parey E."/>
            <person name="Roest Crollius H."/>
            <person name="Montfort J."/>
            <person name="Robinson-Rechavi M."/>
            <person name="Bucao C."/>
            <person name="Bouchez O."/>
            <person name="Gislard M."/>
            <person name="Lluch J."/>
            <person name="Milhes M."/>
            <person name="Lampietro C."/>
            <person name="Lopez Roques C."/>
            <person name="Donnadieu C."/>
            <person name="Braasch I."/>
            <person name="Desvignes T."/>
            <person name="Postlethwait J."/>
            <person name="Bobe J."/>
            <person name="Wedekind C."/>
            <person name="Guiguen Y."/>
        </authorList>
    </citation>
    <scope>NUCLEOTIDE SEQUENCE [LARGE SCALE GENOMIC DNA]</scope>
    <source>
        <strain evidence="6">Cs_M1</strain>
        <tissue evidence="6">Blood</tissue>
    </source>
</reference>
<name>A0AAN8MCG0_9TELE</name>
<evidence type="ECO:0000259" key="5">
    <source>
        <dbReference type="PROSITE" id="PS50835"/>
    </source>
</evidence>
<comment type="caution">
    <text evidence="6">The sequence shown here is derived from an EMBL/GenBank/DDBJ whole genome shotgun (WGS) entry which is preliminary data.</text>
</comment>
<sequence>MGLLDDHQFVYFDSNTKTLGNTKTLVPTTEWMKENAGEYYWELYTEPLINQYEGFKNLIMFAKKQFNQTQSKGVHTIQNLYGCEWNDETELKYYFHHYGYDGEDFISLDLKTMRWITSIQQADTIKQKWDNNSKDLQYLKWYFTKECIDTLKKYVNFTSSILKRTVPPSVSLLQKTPSSPVTCHATGFYPSGVMVFWQKDGQEQHEDVEYGETLPNLDGTFQKSAHLTMDSEEWENNNYTCVVEHKENIITIKLDQSVIKTNSDKLPEYGFIIIGVVVPVILLALFTIAGFIMWNRMRTGIPNFPEFVTVGLVNGEPISYYDSVIRRETPRQDWMAKSEGSDYWERQTQRSIGSEQTFKANIDNIKPRFNQTGAVCSSSVPHSRAVVSSASLSVSLI</sequence>
<dbReference type="InterPro" id="IPR013783">
    <property type="entry name" value="Ig-like_fold"/>
</dbReference>
<dbReference type="InterPro" id="IPR037055">
    <property type="entry name" value="MHC_I-like_Ag-recog_sf"/>
</dbReference>
<dbReference type="GO" id="GO:0009897">
    <property type="term" value="C:external side of plasma membrane"/>
    <property type="evidence" value="ECO:0007669"/>
    <property type="project" value="TreeGrafter"/>
</dbReference>
<keyword evidence="4" id="KW-1133">Transmembrane helix</keyword>
<dbReference type="InterPro" id="IPR050208">
    <property type="entry name" value="MHC_class-I_related"/>
</dbReference>
<evidence type="ECO:0000256" key="3">
    <source>
        <dbReference type="RuleBase" id="RU004439"/>
    </source>
</evidence>
<dbReference type="SUPFAM" id="SSF48726">
    <property type="entry name" value="Immunoglobulin"/>
    <property type="match status" value="1"/>
</dbReference>
<dbReference type="InterPro" id="IPR003597">
    <property type="entry name" value="Ig_C1-set"/>
</dbReference>
<keyword evidence="4" id="KW-0812">Transmembrane</keyword>
<keyword evidence="4" id="KW-0472">Membrane</keyword>
<dbReference type="PROSITE" id="PS00290">
    <property type="entry name" value="IG_MHC"/>
    <property type="match status" value="1"/>
</dbReference>
<dbReference type="Proteomes" id="UP001356427">
    <property type="component" value="Unassembled WGS sequence"/>
</dbReference>
<dbReference type="InterPro" id="IPR001039">
    <property type="entry name" value="MHC_I_a_a1/a2"/>
</dbReference>
<dbReference type="InterPro" id="IPR007110">
    <property type="entry name" value="Ig-like_dom"/>
</dbReference>
<dbReference type="PRINTS" id="PR01638">
    <property type="entry name" value="MHCCLASSI"/>
</dbReference>
<evidence type="ECO:0000256" key="4">
    <source>
        <dbReference type="SAM" id="Phobius"/>
    </source>
</evidence>
<dbReference type="Pfam" id="PF00129">
    <property type="entry name" value="MHC_I"/>
    <property type="match status" value="2"/>
</dbReference>
<dbReference type="PANTHER" id="PTHR16675">
    <property type="entry name" value="MHC CLASS I-RELATED"/>
    <property type="match status" value="1"/>
</dbReference>
<dbReference type="Pfam" id="PF07654">
    <property type="entry name" value="C1-set"/>
    <property type="match status" value="1"/>
</dbReference>
<evidence type="ECO:0000313" key="7">
    <source>
        <dbReference type="Proteomes" id="UP001356427"/>
    </source>
</evidence>
<dbReference type="InterPro" id="IPR011162">
    <property type="entry name" value="MHC_I/II-like_Ag-recog"/>
</dbReference>
<dbReference type="PANTHER" id="PTHR16675:SF237">
    <property type="entry name" value="MHC CLASS I ANTIGEN TRANSCRIPT VARIANT 1-RELATED"/>
    <property type="match status" value="1"/>
</dbReference>
<dbReference type="GO" id="GO:0005615">
    <property type="term" value="C:extracellular space"/>
    <property type="evidence" value="ECO:0007669"/>
    <property type="project" value="TreeGrafter"/>
</dbReference>
<proteinExistence type="inferred from homology"/>
<feature type="transmembrane region" description="Helical" evidence="4">
    <location>
        <begin position="269"/>
        <end position="294"/>
    </location>
</feature>
<dbReference type="InterPro" id="IPR036179">
    <property type="entry name" value="Ig-like_dom_sf"/>
</dbReference>
<dbReference type="SUPFAM" id="SSF54452">
    <property type="entry name" value="MHC antigen-recognition domain"/>
    <property type="match status" value="2"/>
</dbReference>
<evidence type="ECO:0000256" key="1">
    <source>
        <dbReference type="ARBA" id="ARBA00023180"/>
    </source>
</evidence>